<dbReference type="InterPro" id="IPR000209">
    <property type="entry name" value="Peptidase_S8/S53_dom"/>
</dbReference>
<feature type="domain" description="Peptidase S8/S53" evidence="6">
    <location>
        <begin position="208"/>
        <end position="491"/>
    </location>
</feature>
<dbReference type="InterPro" id="IPR022398">
    <property type="entry name" value="Peptidase_S8_His-AS"/>
</dbReference>
<organism evidence="9 10">
    <name type="scientific">Candidatus Merdivivens pullistercoris</name>
    <dbReference type="NCBI Taxonomy" id="2840873"/>
    <lineage>
        <taxon>Bacteria</taxon>
        <taxon>Pseudomonadati</taxon>
        <taxon>Bacteroidota</taxon>
        <taxon>Bacteroidia</taxon>
        <taxon>Bacteroidales</taxon>
        <taxon>Muribaculaceae</taxon>
        <taxon>Muribaculaceae incertae sedis</taxon>
        <taxon>Candidatus Merdivivens</taxon>
    </lineage>
</organism>
<evidence type="ECO:0000313" key="10">
    <source>
        <dbReference type="Proteomes" id="UP000823597"/>
    </source>
</evidence>
<dbReference type="PANTHER" id="PTHR43399:SF4">
    <property type="entry name" value="CELL WALL-ASSOCIATED PROTEASE"/>
    <property type="match status" value="1"/>
</dbReference>
<dbReference type="SUPFAM" id="SSF52743">
    <property type="entry name" value="Subtilisin-like"/>
    <property type="match status" value="1"/>
</dbReference>
<feature type="active site" description="Charge relay system" evidence="5">
    <location>
        <position position="450"/>
    </location>
</feature>
<dbReference type="EMBL" id="JADIME010000017">
    <property type="protein sequence ID" value="MBO8464680.1"/>
    <property type="molecule type" value="Genomic_DNA"/>
</dbReference>
<evidence type="ECO:0000259" key="7">
    <source>
        <dbReference type="Pfam" id="PF16361"/>
    </source>
</evidence>
<dbReference type="PRINTS" id="PR00723">
    <property type="entry name" value="SUBTILISIN"/>
</dbReference>
<dbReference type="PROSITE" id="PS00138">
    <property type="entry name" value="SUBTILASE_SER"/>
    <property type="match status" value="1"/>
</dbReference>
<evidence type="ECO:0000259" key="8">
    <source>
        <dbReference type="Pfam" id="PF18962"/>
    </source>
</evidence>
<dbReference type="Gene3D" id="3.40.50.200">
    <property type="entry name" value="Peptidase S8/S53 domain"/>
    <property type="match status" value="1"/>
</dbReference>
<evidence type="ECO:0000259" key="6">
    <source>
        <dbReference type="Pfam" id="PF00082"/>
    </source>
</evidence>
<dbReference type="Proteomes" id="UP000823597">
    <property type="component" value="Unassembled WGS sequence"/>
</dbReference>
<dbReference type="InterPro" id="IPR051048">
    <property type="entry name" value="Peptidase_S8/S53_subtilisin"/>
</dbReference>
<reference evidence="9" key="1">
    <citation type="submission" date="2020-10" db="EMBL/GenBank/DDBJ databases">
        <authorList>
            <person name="Gilroy R."/>
        </authorList>
    </citation>
    <scope>NUCLEOTIDE SEQUENCE</scope>
    <source>
        <strain evidence="9">10037</strain>
    </source>
</reference>
<dbReference type="SUPFAM" id="SSF49265">
    <property type="entry name" value="Fibronectin type III"/>
    <property type="match status" value="1"/>
</dbReference>
<reference evidence="9" key="2">
    <citation type="journal article" date="2021" name="PeerJ">
        <title>Extensive microbial diversity within the chicken gut microbiome revealed by metagenomics and culture.</title>
        <authorList>
            <person name="Gilroy R."/>
            <person name="Ravi A."/>
            <person name="Getino M."/>
            <person name="Pursley I."/>
            <person name="Horton D.L."/>
            <person name="Alikhan N.F."/>
            <person name="Baker D."/>
            <person name="Gharbi K."/>
            <person name="Hall N."/>
            <person name="Watson M."/>
            <person name="Adriaenssens E.M."/>
            <person name="Foster-Nyarko E."/>
            <person name="Jarju S."/>
            <person name="Secka A."/>
            <person name="Antonio M."/>
            <person name="Oren A."/>
            <person name="Chaudhuri R.R."/>
            <person name="La Ragione R."/>
            <person name="Hildebrand F."/>
            <person name="Pallen M.J."/>
        </authorList>
    </citation>
    <scope>NUCLEOTIDE SEQUENCE</scope>
    <source>
        <strain evidence="9">10037</strain>
    </source>
</reference>
<keyword evidence="4 5" id="KW-0720">Serine protease</keyword>
<dbReference type="InterPro" id="IPR026444">
    <property type="entry name" value="Secre_tail"/>
</dbReference>
<proteinExistence type="inferred from homology"/>
<dbReference type="GO" id="GO:0006508">
    <property type="term" value="P:proteolysis"/>
    <property type="evidence" value="ECO:0007669"/>
    <property type="project" value="UniProtKB-KW"/>
</dbReference>
<dbReference type="InterPro" id="IPR015500">
    <property type="entry name" value="Peptidase_S8_subtilisin-rel"/>
</dbReference>
<feature type="domain" description="Secretion system C-terminal sorting" evidence="8">
    <location>
        <begin position="734"/>
        <end position="805"/>
    </location>
</feature>
<gene>
    <name evidence="9" type="ORF">IAB93_01630</name>
</gene>
<feature type="active site" description="Charge relay system" evidence="5">
    <location>
        <position position="215"/>
    </location>
</feature>
<dbReference type="Gene3D" id="2.60.40.10">
    <property type="entry name" value="Immunoglobulins"/>
    <property type="match status" value="1"/>
</dbReference>
<evidence type="ECO:0000256" key="2">
    <source>
        <dbReference type="ARBA" id="ARBA00022670"/>
    </source>
</evidence>
<feature type="active site" description="Charge relay system" evidence="5">
    <location>
        <position position="269"/>
    </location>
</feature>
<accession>A0A9D9I2Y3</accession>
<dbReference type="PROSITE" id="PS51892">
    <property type="entry name" value="SUBTILASE"/>
    <property type="match status" value="1"/>
</dbReference>
<dbReference type="InterPro" id="IPR036116">
    <property type="entry name" value="FN3_sf"/>
</dbReference>
<dbReference type="InterPro" id="IPR032304">
    <property type="entry name" value="Peptidase_S8_N"/>
</dbReference>
<dbReference type="PROSITE" id="PS51257">
    <property type="entry name" value="PROKAR_LIPOPROTEIN"/>
    <property type="match status" value="1"/>
</dbReference>
<evidence type="ECO:0000256" key="3">
    <source>
        <dbReference type="ARBA" id="ARBA00022801"/>
    </source>
</evidence>
<evidence type="ECO:0000256" key="5">
    <source>
        <dbReference type="PROSITE-ProRule" id="PRU01240"/>
    </source>
</evidence>
<dbReference type="InterPro" id="IPR003961">
    <property type="entry name" value="FN3_dom"/>
</dbReference>
<dbReference type="Pfam" id="PF16361">
    <property type="entry name" value="Peptidase_S8_N"/>
    <property type="match status" value="1"/>
</dbReference>
<dbReference type="InterPro" id="IPR023828">
    <property type="entry name" value="Peptidase_S8_Ser-AS"/>
</dbReference>
<dbReference type="AlphaFoldDB" id="A0A9D9I2Y3"/>
<evidence type="ECO:0000313" key="9">
    <source>
        <dbReference type="EMBL" id="MBO8464680.1"/>
    </source>
</evidence>
<dbReference type="InterPro" id="IPR036852">
    <property type="entry name" value="Peptidase_S8/S53_dom_sf"/>
</dbReference>
<dbReference type="Pfam" id="PF18962">
    <property type="entry name" value="Por_Secre_tail"/>
    <property type="match status" value="1"/>
</dbReference>
<dbReference type="Pfam" id="PF00082">
    <property type="entry name" value="Peptidase_S8"/>
    <property type="match status" value="1"/>
</dbReference>
<sequence>MKSLYCIYLAVTCTVFFTLYSCVKEDSAFFEKQNSETDAPVFAVAGQVRIKTDERLALQLESMADEKGIVHSTGVKSSDEILCGIGFKSMRRTFPPAGKFEARTRAEGLHRWYDITFDPDTRLTKAETDLSSIEGIETVELRPEMIAPEQNFIPINIATKSYGDARIFNDPYLARQWNYYNDGSYSGEAGCDINVLPVWENGFTGNPDVIVAVVDGGIDYEHEDLKDNIWINEAEMNGLPGVDDDGNGYIDDIYGYDFVLDKELIKDDHGTHVAGTIAAVNNNGTGVCGIAGGDYAKGIKGVKVMSCQTFINKIGGDGARAIKYGADNGAVISQNSWSYGPTTVIPESDMEAIDYFIKYAGVDEHGNQTGPMKGGIVIFAAGNDGAPLGSPASYEPVVAVSALAADYERAYYSNYGIWCDIAAPGGDEYVDHMVLSTITGNRYGENQGTSMACPHVSGAAALIISIYGGTGFTNDDLKKILLENTNRAIYENGHNINYHNRLGSGMLDVARSFASLSKEAPQAVSDFKIKNTGMTEIGLTWKVPEDKDDGQPAFFNLYLSTSKFDSKTLDRDNIPENISVIRIDNELAAGETMAYTLSGLKDNTIYYIGIDANDLAMNRSDISNILECSTDLNYPPYEVKQLPDITLLGAGYSTSIKLTDYFSDPNNEKLEFSYSIDGSTQIAEITLTDDLLTMTASGPGHAIIKTEAKDGLGKSISSDFRLNVTETGPEYFCYPNPITNILNVKTSSIESKTIHISIESMSGTKVSGPVQYMISSSTIVSINVENIKPGNYTVIITDYNGKTTTQNVTKL</sequence>
<dbReference type="GO" id="GO:0004252">
    <property type="term" value="F:serine-type endopeptidase activity"/>
    <property type="evidence" value="ECO:0007669"/>
    <property type="project" value="UniProtKB-UniRule"/>
</dbReference>
<name>A0A9D9I2Y3_9BACT</name>
<evidence type="ECO:0000256" key="4">
    <source>
        <dbReference type="ARBA" id="ARBA00022825"/>
    </source>
</evidence>
<protein>
    <submittedName>
        <fullName evidence="9">S8 family serine peptidase</fullName>
    </submittedName>
</protein>
<dbReference type="PANTHER" id="PTHR43399">
    <property type="entry name" value="SUBTILISIN-RELATED"/>
    <property type="match status" value="1"/>
</dbReference>
<keyword evidence="2 5" id="KW-0645">Protease</keyword>
<dbReference type="PROSITE" id="PS00137">
    <property type="entry name" value="SUBTILASE_HIS"/>
    <property type="match status" value="1"/>
</dbReference>
<comment type="caution">
    <text evidence="9">The sequence shown here is derived from an EMBL/GenBank/DDBJ whole genome shotgun (WGS) entry which is preliminary data.</text>
</comment>
<keyword evidence="3 5" id="KW-0378">Hydrolase</keyword>
<dbReference type="CDD" id="cd00063">
    <property type="entry name" value="FN3"/>
    <property type="match status" value="1"/>
</dbReference>
<comment type="similarity">
    <text evidence="1 5">Belongs to the peptidase S8 family.</text>
</comment>
<dbReference type="InterPro" id="IPR013783">
    <property type="entry name" value="Ig-like_fold"/>
</dbReference>
<feature type="domain" description="Subtilase N-terminal" evidence="7">
    <location>
        <begin position="69"/>
        <end position="183"/>
    </location>
</feature>
<evidence type="ECO:0000256" key="1">
    <source>
        <dbReference type="ARBA" id="ARBA00011073"/>
    </source>
</evidence>